<dbReference type="InterPro" id="IPR033932">
    <property type="entry name" value="YtcJ-like"/>
</dbReference>
<dbReference type="PANTHER" id="PTHR22642:SF2">
    <property type="entry name" value="PROTEIN LONG AFTER FAR-RED 3"/>
    <property type="match status" value="1"/>
</dbReference>
<dbReference type="EC" id="3.5.1.81" evidence="4"/>
<dbReference type="Pfam" id="PF07969">
    <property type="entry name" value="Amidohydro_3"/>
    <property type="match status" value="2"/>
</dbReference>
<dbReference type="Proteomes" id="UP000324233">
    <property type="component" value="Chromosome"/>
</dbReference>
<evidence type="ECO:0000259" key="3">
    <source>
        <dbReference type="Pfam" id="PF07969"/>
    </source>
</evidence>
<feature type="signal peptide" evidence="2">
    <location>
        <begin position="1"/>
        <end position="30"/>
    </location>
</feature>
<protein>
    <submittedName>
        <fullName evidence="4">D-aminoacylase</fullName>
        <ecNumber evidence="4">3.5.1.81</ecNumber>
    </submittedName>
</protein>
<evidence type="ECO:0000256" key="1">
    <source>
        <dbReference type="SAM" id="MobiDB-lite"/>
    </source>
</evidence>
<dbReference type="InterPro" id="IPR011059">
    <property type="entry name" value="Metal-dep_hydrolase_composite"/>
</dbReference>
<dbReference type="Gene3D" id="3.10.310.70">
    <property type="match status" value="1"/>
</dbReference>
<dbReference type="EMBL" id="CP042997">
    <property type="protein sequence ID" value="QEH34447.1"/>
    <property type="molecule type" value="Genomic_DNA"/>
</dbReference>
<evidence type="ECO:0000313" key="4">
    <source>
        <dbReference type="EMBL" id="QEH34447.1"/>
    </source>
</evidence>
<reference evidence="4 5" key="1">
    <citation type="submission" date="2019-08" db="EMBL/GenBank/DDBJ databases">
        <title>Deep-cultivation of Planctomycetes and their phenomic and genomic characterization uncovers novel biology.</title>
        <authorList>
            <person name="Wiegand S."/>
            <person name="Jogler M."/>
            <person name="Boedeker C."/>
            <person name="Pinto D."/>
            <person name="Vollmers J."/>
            <person name="Rivas-Marin E."/>
            <person name="Kohn T."/>
            <person name="Peeters S.H."/>
            <person name="Heuer A."/>
            <person name="Rast P."/>
            <person name="Oberbeckmann S."/>
            <person name="Bunk B."/>
            <person name="Jeske O."/>
            <person name="Meyerdierks A."/>
            <person name="Storesund J.E."/>
            <person name="Kallscheuer N."/>
            <person name="Luecker S."/>
            <person name="Lage O.M."/>
            <person name="Pohl T."/>
            <person name="Merkel B.J."/>
            <person name="Hornburger P."/>
            <person name="Mueller R.-W."/>
            <person name="Bruemmer F."/>
            <person name="Labrenz M."/>
            <person name="Spormann A.M."/>
            <person name="Op den Camp H."/>
            <person name="Overmann J."/>
            <person name="Amann R."/>
            <person name="Jetten M.S.M."/>
            <person name="Mascher T."/>
            <person name="Medema M.H."/>
            <person name="Devos D.P."/>
            <person name="Kaster A.-K."/>
            <person name="Ovreas L."/>
            <person name="Rohde M."/>
            <person name="Galperin M.Y."/>
            <person name="Jogler C."/>
        </authorList>
    </citation>
    <scope>NUCLEOTIDE SEQUENCE [LARGE SCALE GENOMIC DNA]</scope>
    <source>
        <strain evidence="4 5">OJF2</strain>
    </source>
</reference>
<evidence type="ECO:0000256" key="2">
    <source>
        <dbReference type="SAM" id="SignalP"/>
    </source>
</evidence>
<feature type="chain" id="PRO_5023026512" evidence="2">
    <location>
        <begin position="31"/>
        <end position="1079"/>
    </location>
</feature>
<evidence type="ECO:0000313" key="5">
    <source>
        <dbReference type="Proteomes" id="UP000324233"/>
    </source>
</evidence>
<dbReference type="CDD" id="cd01297">
    <property type="entry name" value="D-aminoacylase"/>
    <property type="match status" value="1"/>
</dbReference>
<feature type="region of interest" description="Disordered" evidence="1">
    <location>
        <begin position="701"/>
        <end position="720"/>
    </location>
</feature>
<feature type="domain" description="Amidohydrolase 3" evidence="3">
    <location>
        <begin position="599"/>
        <end position="1071"/>
    </location>
</feature>
<dbReference type="SUPFAM" id="SSF51338">
    <property type="entry name" value="Composite domain of metallo-dependent hydrolases"/>
    <property type="match status" value="2"/>
</dbReference>
<dbReference type="InterPro" id="IPR013108">
    <property type="entry name" value="Amidohydro_3"/>
</dbReference>
<dbReference type="InterPro" id="IPR023100">
    <property type="entry name" value="D-aminoacylase_insert_dom_sf"/>
</dbReference>
<name>A0A5B9W2K6_9BACT</name>
<keyword evidence="4" id="KW-0378">Hydrolase</keyword>
<dbReference type="RefSeq" id="WP_246196552.1">
    <property type="nucleotide sequence ID" value="NZ_CP042997.1"/>
</dbReference>
<dbReference type="Gene3D" id="3.20.20.140">
    <property type="entry name" value="Metal-dependent hydrolases"/>
    <property type="match status" value="2"/>
</dbReference>
<dbReference type="GO" id="GO:0047420">
    <property type="term" value="F:N-acyl-D-amino-acid deacylase activity"/>
    <property type="evidence" value="ECO:0007669"/>
    <property type="project" value="UniProtKB-EC"/>
</dbReference>
<dbReference type="Gene3D" id="2.30.40.10">
    <property type="entry name" value="Urease, subunit C, domain 1"/>
    <property type="match status" value="2"/>
</dbReference>
<dbReference type="KEGG" id="agv:OJF2_29860"/>
<dbReference type="Gene3D" id="3.30.1490.130">
    <property type="entry name" value="D-aminoacylase. Domain 3"/>
    <property type="match status" value="1"/>
</dbReference>
<organism evidence="4 5">
    <name type="scientific">Aquisphaera giovannonii</name>
    <dbReference type="NCBI Taxonomy" id="406548"/>
    <lineage>
        <taxon>Bacteria</taxon>
        <taxon>Pseudomonadati</taxon>
        <taxon>Planctomycetota</taxon>
        <taxon>Planctomycetia</taxon>
        <taxon>Isosphaerales</taxon>
        <taxon>Isosphaeraceae</taxon>
        <taxon>Aquisphaera</taxon>
    </lineage>
</organism>
<feature type="domain" description="Amidohydrolase 3" evidence="3">
    <location>
        <begin position="80"/>
        <end position="513"/>
    </location>
</feature>
<dbReference type="AlphaFoldDB" id="A0A5B9W2K6"/>
<dbReference type="InterPro" id="IPR032466">
    <property type="entry name" value="Metal_Hydrolase"/>
</dbReference>
<accession>A0A5B9W2K6</accession>
<dbReference type="PANTHER" id="PTHR22642">
    <property type="entry name" value="IMIDAZOLONEPROPIONASE"/>
    <property type="match status" value="1"/>
</dbReference>
<sequence precursor="true">MACSVMTAPARTATLLALLASWTAATTAVASEPTPIRADYVLRGGTLIDGTGAPARRGDVAVRGDRIVALGTFPVAAGTKVVDVSSLVVAPGFIDLHTHSDDGITAKETRLNLNFLTQGVTTVVTGNCGSGPIDVAKYLAAVDARGAGTNVAHLIPQGSLRYAVMQTADRPSNRGELDRMRHLAARGMDAGAWGMASGLIYVPSRYARTAELVDVARVVGAAGGLYASHIRSEEEGLFDAVDEAILIGKQAGLPVHISHLKANGRANWGRAADLVARVEAARKAGQKVTADQYPYIASSTKLGAMVVPHWAIRGSGDDFAAMAADPSRGPLLRAEIQKELDRRDGGAAVRIARYQPRPAWNGKDLVQIARAEGVTPLDVVMEIQRHGGAQAIGFGMSEEDVREIMRHDFVATASDASTHVPGKGDRPHPRAYGTFPRKIRYALDDRMMSLEQAVRSCSGLPAEILGLPERGTLRVGNYADIVAFDPATFRDAATFDDPTVYAPGVRFLLVNGVALIADGRPTVKPLSSAKLPGRALRRQSDGPADLILVAGRIWTGDDANPRAEAIALRAGLVAAIGTRAEVDRFRGPKTVVVENPSAFAMPGLVDAHGHVESLGRTLEEVDLRDVRSPEEVARRVKARASVATGNGWIGGRNWDQSLWPGGAFPAAAALDAAVPVRPVWLRRVDGHAGWANSEAMRRAGVGKDTKDPAGGKVHRDAEGRPTGVFIDEGMSLIDKVVPPASEADIRRRILAAQRLILAAGLTGVHDAGISTTEEKVYRELDRSGELVLRVYAMASAPDRGILEKLAHRPITPTPGSRFEMRGVKLFVDGAMGSRGALLFEPYADDPKNRGLMLLDPKSIEQVATLALANGWQVATHAIGDRGNALVLDAYAAARKAVPQAKDPRPRIEHAQVVRRGDVKRFAALGVIASMQPSHASDDLRWADARLGTERSKGAYAWRWFLDERVPLAFGSDFPVEVVNPFWGIYAAITRRDAEGRPEGGWHPEQTLSLEETLRAFTAGAAFAGFAEGRAGILRPGMQADLTVVDRDLFRVSPEELLASKVVMTIVGGKVAFGGGPGGK</sequence>
<feature type="compositionally biased region" description="Basic and acidic residues" evidence="1">
    <location>
        <begin position="701"/>
        <end position="719"/>
    </location>
</feature>
<keyword evidence="5" id="KW-1185">Reference proteome</keyword>
<dbReference type="CDD" id="cd01300">
    <property type="entry name" value="YtcJ_like"/>
    <property type="match status" value="1"/>
</dbReference>
<keyword evidence="2" id="KW-0732">Signal</keyword>
<gene>
    <name evidence="4" type="primary">dan</name>
    <name evidence="4" type="ORF">OJF2_29860</name>
</gene>
<dbReference type="SUPFAM" id="SSF51556">
    <property type="entry name" value="Metallo-dependent hydrolases"/>
    <property type="match status" value="2"/>
</dbReference>
<proteinExistence type="predicted"/>